<sequence>MHKETITYVDFNGTERTEDHYFNLSKTEITELEVSMPGGLAEYLMGIVNAKNVPEIMASFKKIILSAYGIKSADGRRLEKGEEISKAFTESPAYDVLFQRLFLSGDVNAASDFINAIIPQIKDDAAQSAAENKNLTVVSGTAQ</sequence>
<organism evidence="1 2">
    <name type="scientific">Agathobacter rectalis</name>
    <dbReference type="NCBI Taxonomy" id="39491"/>
    <lineage>
        <taxon>Bacteria</taxon>
        <taxon>Bacillati</taxon>
        <taxon>Bacillota</taxon>
        <taxon>Clostridia</taxon>
        <taxon>Lachnospirales</taxon>
        <taxon>Lachnospiraceae</taxon>
        <taxon>Agathobacter</taxon>
    </lineage>
</organism>
<protein>
    <recommendedName>
        <fullName evidence="3">Phage tail assembly protein</fullName>
    </recommendedName>
</protein>
<dbReference type="EMBL" id="CYYW01000004">
    <property type="protein sequence ID" value="CUN70666.1"/>
    <property type="molecule type" value="Genomic_DNA"/>
</dbReference>
<dbReference type="Proteomes" id="UP000095384">
    <property type="component" value="Unassembled WGS sequence"/>
</dbReference>
<reference evidence="1 2" key="1">
    <citation type="submission" date="2015-09" db="EMBL/GenBank/DDBJ databases">
        <authorList>
            <consortium name="Pathogen Informatics"/>
        </authorList>
    </citation>
    <scope>NUCLEOTIDE SEQUENCE [LARGE SCALE GENOMIC DNA]</scope>
    <source>
        <strain evidence="1 2">2789STDY5608860</strain>
    </source>
</reference>
<dbReference type="AlphaFoldDB" id="A0A173Z5D3"/>
<dbReference type="InterPro" id="IPR057005">
    <property type="entry name" value="Phage_TAC_17"/>
</dbReference>
<proteinExistence type="predicted"/>
<evidence type="ECO:0000313" key="1">
    <source>
        <dbReference type="EMBL" id="CUN70666.1"/>
    </source>
</evidence>
<name>A0A173Z5D3_9FIRM</name>
<gene>
    <name evidence="1" type="ORF">ERS852417_00831</name>
</gene>
<accession>A0A173Z5D3</accession>
<dbReference type="Pfam" id="PF23803">
    <property type="entry name" value="Phage_TAC_17"/>
    <property type="match status" value="1"/>
</dbReference>
<evidence type="ECO:0008006" key="3">
    <source>
        <dbReference type="Google" id="ProtNLM"/>
    </source>
</evidence>
<dbReference type="RefSeq" id="WP_070100887.1">
    <property type="nucleotide sequence ID" value="NZ_CYYW01000004.1"/>
</dbReference>
<evidence type="ECO:0000313" key="2">
    <source>
        <dbReference type="Proteomes" id="UP000095384"/>
    </source>
</evidence>